<organism evidence="7 8">
    <name type="scientific">Pseudomonas triclosanedens</name>
    <dbReference type="NCBI Taxonomy" id="2961893"/>
    <lineage>
        <taxon>Bacteria</taxon>
        <taxon>Pseudomonadati</taxon>
        <taxon>Pseudomonadota</taxon>
        <taxon>Gammaproteobacteria</taxon>
        <taxon>Pseudomonadales</taxon>
        <taxon>Pseudomonadaceae</taxon>
        <taxon>Pseudomonas</taxon>
    </lineage>
</organism>
<comment type="catalytic activity">
    <reaction evidence="5">
        <text>L-methionyl-[protein] + a quinone + H2O = L-methionyl-(R)-S-oxide-[protein] + a quinol</text>
        <dbReference type="Rhea" id="RHEA:51296"/>
        <dbReference type="Rhea" id="RHEA-COMP:12313"/>
        <dbReference type="Rhea" id="RHEA-COMP:12314"/>
        <dbReference type="ChEBI" id="CHEBI:15377"/>
        <dbReference type="ChEBI" id="CHEBI:16044"/>
        <dbReference type="ChEBI" id="CHEBI:24646"/>
        <dbReference type="ChEBI" id="CHEBI:45764"/>
        <dbReference type="ChEBI" id="CHEBI:132124"/>
    </reaction>
</comment>
<reference evidence="7" key="1">
    <citation type="submission" date="2022-11" db="EMBL/GenBank/DDBJ databases">
        <title>Pseudomonas triclosanedens sp. nov., a triclosan degrader isolated from activated sludge.</title>
        <authorList>
            <person name="Yin Y."/>
            <person name="Lu Z."/>
        </authorList>
    </citation>
    <scope>NUCLEOTIDE SEQUENCE</scope>
    <source>
        <strain evidence="7">ZM23</strain>
    </source>
</reference>
<dbReference type="HAMAP" id="MF_01206">
    <property type="entry name" value="MsrP"/>
    <property type="match status" value="1"/>
</dbReference>
<feature type="binding site" evidence="5">
    <location>
        <begin position="96"/>
        <end position="97"/>
    </location>
    <ligand>
        <name>Mo-molybdopterin</name>
        <dbReference type="ChEBI" id="CHEBI:71302"/>
    </ligand>
</feature>
<dbReference type="GO" id="GO:0016491">
    <property type="term" value="F:oxidoreductase activity"/>
    <property type="evidence" value="ECO:0007669"/>
    <property type="project" value="UniProtKB-KW"/>
</dbReference>
<dbReference type="PANTHER" id="PTHR43032:SF3">
    <property type="entry name" value="PROTEIN-METHIONINE-SULFOXIDE REDUCTASE CATALYTIC SUBUNIT MSRP"/>
    <property type="match status" value="1"/>
</dbReference>
<accession>A0ABY6ZWR7</accession>
<proteinExistence type="inferred from homology"/>
<evidence type="ECO:0000313" key="8">
    <source>
        <dbReference type="Proteomes" id="UP001163624"/>
    </source>
</evidence>
<keyword evidence="2 5" id="KW-0479">Metal-binding</keyword>
<dbReference type="RefSeq" id="WP_254472603.1">
    <property type="nucleotide sequence ID" value="NZ_CP113432.1"/>
</dbReference>
<name>A0ABY6ZWR7_9PSED</name>
<dbReference type="InterPro" id="IPR000572">
    <property type="entry name" value="OxRdtase_Mopterin-bd_dom"/>
</dbReference>
<comment type="PTM">
    <text evidence="5">Predicted to be exported by the Tat system. The position of the signal peptide cleavage has not been experimentally proven.</text>
</comment>
<dbReference type="EC" id="1.8.5.-" evidence="5"/>
<comment type="similarity">
    <text evidence="5">Belongs to the MsrP family.</text>
</comment>
<dbReference type="InterPro" id="IPR006311">
    <property type="entry name" value="TAT_signal"/>
</dbReference>
<feature type="binding site" evidence="5">
    <location>
        <position position="241"/>
    </location>
    <ligand>
        <name>Mo-molybdopterin</name>
        <dbReference type="ChEBI" id="CHEBI:71302"/>
    </ligand>
</feature>
<dbReference type="NCBIfam" id="NF003767">
    <property type="entry name" value="PRK05363.1"/>
    <property type="match status" value="1"/>
</dbReference>
<evidence type="ECO:0000256" key="2">
    <source>
        <dbReference type="ARBA" id="ARBA00022723"/>
    </source>
</evidence>
<dbReference type="PANTHER" id="PTHR43032">
    <property type="entry name" value="PROTEIN-METHIONINE-SULFOXIDE REDUCTASE"/>
    <property type="match status" value="1"/>
</dbReference>
<keyword evidence="3 5" id="KW-0732">Signal</keyword>
<feature type="binding site" evidence="5">
    <location>
        <position position="93"/>
    </location>
    <ligand>
        <name>Mo-molybdopterin</name>
        <dbReference type="ChEBI" id="CHEBI:71302"/>
    </ligand>
</feature>
<feature type="binding site" evidence="5">
    <location>
        <position position="186"/>
    </location>
    <ligand>
        <name>Mo-molybdopterin</name>
        <dbReference type="ChEBI" id="CHEBI:71302"/>
    </ligand>
</feature>
<sequence length="336" mass="38026">MLIKLSRHSDCHESEVTPESLYLSRRRFMGGALAAAAASSLPRLSFAEQGRYADVSEASTPSWLSEKLSATRWDAVTVKGEAITPFKDATTYNNFYEFGPDKGDPAINAGVLKTEPWSVLIDGEVGKPGKYALEDFLKPYMLEERIYRLRCVEAWSMVIPWIGFPLFELIKRVEPTGKAKYLRFETLVDRQDMPGVRSNFALIDWPYVEGLRMDEAMHPLAILAVGMYGRVLANQNGAPLRLIVPWKYGFKGAKSIVRISFVTEQPKTTWQSLAPDEYGFYANVNPTVDHPRWTQARERRLPSGLFSPNVRPTLMFNGYADEVASLYTGMDLRKDY</sequence>
<dbReference type="Pfam" id="PF00174">
    <property type="entry name" value="Oxidored_molyb"/>
    <property type="match status" value="1"/>
</dbReference>
<comment type="subunit">
    <text evidence="5">Heterodimer of a catalytic subunit (MsrP) and a heme-binding subunit (MsrQ).</text>
</comment>
<evidence type="ECO:0000313" key="7">
    <source>
        <dbReference type="EMBL" id="WAI48776.1"/>
    </source>
</evidence>
<dbReference type="InterPro" id="IPR036374">
    <property type="entry name" value="OxRdtase_Mopterin-bd_sf"/>
</dbReference>
<keyword evidence="1 5" id="KW-0500">Molybdenum</keyword>
<feature type="binding site" evidence="5">
    <location>
        <position position="151"/>
    </location>
    <ligand>
        <name>Mo-molybdopterin</name>
        <dbReference type="ChEBI" id="CHEBI:71302"/>
    </ligand>
    <ligandPart>
        <name>Mo</name>
        <dbReference type="ChEBI" id="CHEBI:28685"/>
    </ligandPart>
</feature>
<keyword evidence="8" id="KW-1185">Reference proteome</keyword>
<dbReference type="PROSITE" id="PS51318">
    <property type="entry name" value="TAT"/>
    <property type="match status" value="1"/>
</dbReference>
<protein>
    <recommendedName>
        <fullName evidence="5">Protein-methionine-sulfoxide reductase catalytic subunit MsrP</fullName>
        <ecNumber evidence="5">1.8.5.-</ecNumber>
    </recommendedName>
</protein>
<dbReference type="Proteomes" id="UP001163624">
    <property type="component" value="Chromosome"/>
</dbReference>
<dbReference type="Gene3D" id="3.90.420.10">
    <property type="entry name" value="Oxidoreductase, molybdopterin-binding domain"/>
    <property type="match status" value="1"/>
</dbReference>
<dbReference type="SUPFAM" id="SSF56524">
    <property type="entry name" value="Oxidoreductase molybdopterin-binding domain"/>
    <property type="match status" value="1"/>
</dbReference>
<gene>
    <name evidence="5 7" type="primary">msrP</name>
    <name evidence="7" type="ORF">OU419_23965</name>
</gene>
<dbReference type="EMBL" id="CP113432">
    <property type="protein sequence ID" value="WAI48776.1"/>
    <property type="molecule type" value="Genomic_DNA"/>
</dbReference>
<comment type="cofactor">
    <cofactor evidence="5">
        <name>Mo-molybdopterin</name>
        <dbReference type="ChEBI" id="CHEBI:71302"/>
    </cofactor>
    <text evidence="5">Binds 1 Mo-molybdopterin (Mo-MPT) cofactor per subunit.</text>
</comment>
<evidence type="ECO:0000256" key="5">
    <source>
        <dbReference type="HAMAP-Rule" id="MF_01206"/>
    </source>
</evidence>
<evidence type="ECO:0000256" key="3">
    <source>
        <dbReference type="ARBA" id="ARBA00022729"/>
    </source>
</evidence>
<feature type="binding site" evidence="5">
    <location>
        <position position="236"/>
    </location>
    <ligand>
        <name>Mo-molybdopterin</name>
        <dbReference type="ChEBI" id="CHEBI:71302"/>
    </ligand>
</feature>
<feature type="binding site" evidence="5">
    <location>
        <begin position="252"/>
        <end position="254"/>
    </location>
    <ligand>
        <name>Mo-molybdopterin</name>
        <dbReference type="ChEBI" id="CHEBI:71302"/>
    </ligand>
</feature>
<keyword evidence="4 5" id="KW-0560">Oxidoreductase</keyword>
<feature type="domain" description="Oxidoreductase molybdopterin-binding" evidence="6">
    <location>
        <begin position="113"/>
        <end position="270"/>
    </location>
</feature>
<comment type="catalytic activity">
    <reaction evidence="5">
        <text>L-methionyl-[protein] + a quinone + H2O = L-methionyl-(S)-S-oxide-[protein] + a quinol</text>
        <dbReference type="Rhea" id="RHEA:51292"/>
        <dbReference type="Rhea" id="RHEA-COMP:12313"/>
        <dbReference type="Rhea" id="RHEA-COMP:12315"/>
        <dbReference type="ChEBI" id="CHEBI:15377"/>
        <dbReference type="ChEBI" id="CHEBI:16044"/>
        <dbReference type="ChEBI" id="CHEBI:24646"/>
        <dbReference type="ChEBI" id="CHEBI:44120"/>
        <dbReference type="ChEBI" id="CHEBI:132124"/>
    </reaction>
</comment>
<comment type="function">
    <text evidence="5">Part of the MsrPQ system that repairs oxidized periplasmic proteins containing methionine sulfoxide residues (Met-O), using respiratory chain electrons. Thus protects these proteins from oxidative-stress damage caused by reactive species of oxygen and chlorine generated by the host defense mechanisms. MsrPQ is essential for the maintenance of envelope integrity under bleach stress, rescuing a wide series of structurally unrelated periplasmic proteins from methionine oxidation. The catalytic subunit MsrP is non-stereospecific, being able to reduce both (R-) and (S-) diastereoisomers of methionine sulfoxide.</text>
</comment>
<evidence type="ECO:0000259" key="6">
    <source>
        <dbReference type="Pfam" id="PF00174"/>
    </source>
</evidence>
<dbReference type="InterPro" id="IPR022867">
    <property type="entry name" value="MsrP"/>
</dbReference>
<evidence type="ECO:0000256" key="4">
    <source>
        <dbReference type="ARBA" id="ARBA00023002"/>
    </source>
</evidence>
<evidence type="ECO:0000256" key="1">
    <source>
        <dbReference type="ARBA" id="ARBA00022505"/>
    </source>
</evidence>